<gene>
    <name evidence="10" type="ORF">RI138_18430</name>
</gene>
<keyword evidence="11" id="KW-1185">Reference proteome</keyword>
<feature type="transmembrane region" description="Helical" evidence="8">
    <location>
        <begin position="279"/>
        <end position="303"/>
    </location>
</feature>
<name>A0ABY9WB81_9ACTN</name>
<reference evidence="10 11" key="1">
    <citation type="submission" date="2023-09" db="EMBL/GenBank/DDBJ databases">
        <title>Genome completion map analysis of the actinomycetes C11-1.</title>
        <authorList>
            <person name="Qin P."/>
            <person name="Guan P."/>
        </authorList>
    </citation>
    <scope>NUCLEOTIDE SEQUENCE [LARGE SCALE GENOMIC DNA]</scope>
    <source>
        <strain evidence="10 11">C11-1</strain>
    </source>
</reference>
<sequence>MLVDAASTPALLYWAVKDLAFATYDLHQIQAGYVLAFCSLLFVGGHIADLVGRRTTLLIGLTGFALAAVVGATAAGPEALVVSLVLRGVFAALITPAAFGLVAAQFTEPGERRKAFGVYSVTGLGGVALALFIAVPLTESTTWRLALYAVAGLSLVALIGTATLVRDWVRRAPARFDGPGALLSTLGIAAVVFGLAQVLGGWGGWGEPLMVPALVLGVVLLAAFAWQQSRAGTSPILPAYATGTRDRLGASLVLFLIGLALAPVASLLGAFLISLGPLASLPAFLVMAGAFLIGSLAVAARLLPRIGPRALLVPGLLLAAVGVMLIELAQDSVSSTVPSMICVSVGLGMVGTVLYSTITDGIAAHDSGGRGGLVMANQHLGGELAFALLGGTLFQLSSVDPVLVYGAAGVLAVAALLGGLLIKGPARTVAPAEPWSAPTLPG</sequence>
<keyword evidence="6 8" id="KW-0472">Membrane</keyword>
<dbReference type="InterPro" id="IPR011701">
    <property type="entry name" value="MFS"/>
</dbReference>
<dbReference type="Gene3D" id="1.20.1250.20">
    <property type="entry name" value="MFS general substrate transporter like domains"/>
    <property type="match status" value="2"/>
</dbReference>
<evidence type="ECO:0000256" key="6">
    <source>
        <dbReference type="ARBA" id="ARBA00023136"/>
    </source>
</evidence>
<dbReference type="Proteomes" id="UP001303236">
    <property type="component" value="Chromosome"/>
</dbReference>
<feature type="transmembrane region" description="Helical" evidence="8">
    <location>
        <begin position="209"/>
        <end position="227"/>
    </location>
</feature>
<dbReference type="InterPro" id="IPR020846">
    <property type="entry name" value="MFS_dom"/>
</dbReference>
<comment type="subcellular location">
    <subcellularLocation>
        <location evidence="1">Cell membrane</location>
        <topology evidence="1">Multi-pass membrane protein</topology>
    </subcellularLocation>
</comment>
<feature type="domain" description="Major facilitator superfamily (MFS) profile" evidence="9">
    <location>
        <begin position="1"/>
        <end position="427"/>
    </location>
</feature>
<keyword evidence="4 8" id="KW-0812">Transmembrane</keyword>
<dbReference type="EMBL" id="CP134500">
    <property type="protein sequence ID" value="WNF31322.1"/>
    <property type="molecule type" value="Genomic_DNA"/>
</dbReference>
<keyword evidence="5 8" id="KW-1133">Transmembrane helix</keyword>
<keyword evidence="3" id="KW-1003">Cell membrane</keyword>
<feature type="transmembrane region" description="Helical" evidence="8">
    <location>
        <begin position="248"/>
        <end position="273"/>
    </location>
</feature>
<organism evidence="10 11">
    <name type="scientific">Streptomyces durocortorensis</name>
    <dbReference type="NCBI Taxonomy" id="2811104"/>
    <lineage>
        <taxon>Bacteria</taxon>
        <taxon>Bacillati</taxon>
        <taxon>Actinomycetota</taxon>
        <taxon>Actinomycetes</taxon>
        <taxon>Kitasatosporales</taxon>
        <taxon>Streptomycetaceae</taxon>
        <taxon>Streptomyces</taxon>
    </lineage>
</organism>
<proteinExistence type="predicted"/>
<feature type="transmembrane region" description="Helical" evidence="8">
    <location>
        <begin position="116"/>
        <end position="135"/>
    </location>
</feature>
<evidence type="ECO:0000313" key="10">
    <source>
        <dbReference type="EMBL" id="WNF31322.1"/>
    </source>
</evidence>
<feature type="transmembrane region" description="Helical" evidence="8">
    <location>
        <begin position="336"/>
        <end position="358"/>
    </location>
</feature>
<evidence type="ECO:0000256" key="8">
    <source>
        <dbReference type="SAM" id="Phobius"/>
    </source>
</evidence>
<dbReference type="PANTHER" id="PTHR42718">
    <property type="entry name" value="MAJOR FACILITATOR SUPERFAMILY MULTIDRUG TRANSPORTER MFSC"/>
    <property type="match status" value="1"/>
</dbReference>
<feature type="transmembrane region" description="Helical" evidence="8">
    <location>
        <begin position="147"/>
        <end position="169"/>
    </location>
</feature>
<keyword evidence="2" id="KW-0813">Transport</keyword>
<dbReference type="InterPro" id="IPR036259">
    <property type="entry name" value="MFS_trans_sf"/>
</dbReference>
<keyword evidence="7" id="KW-0046">Antibiotic resistance</keyword>
<evidence type="ECO:0000256" key="2">
    <source>
        <dbReference type="ARBA" id="ARBA00022448"/>
    </source>
</evidence>
<evidence type="ECO:0000256" key="4">
    <source>
        <dbReference type="ARBA" id="ARBA00022692"/>
    </source>
</evidence>
<dbReference type="Pfam" id="PF07690">
    <property type="entry name" value="MFS_1"/>
    <property type="match status" value="1"/>
</dbReference>
<protein>
    <submittedName>
        <fullName evidence="10">MFS transporter</fullName>
    </submittedName>
</protein>
<evidence type="ECO:0000256" key="3">
    <source>
        <dbReference type="ARBA" id="ARBA00022475"/>
    </source>
</evidence>
<evidence type="ECO:0000313" key="11">
    <source>
        <dbReference type="Proteomes" id="UP001303236"/>
    </source>
</evidence>
<evidence type="ECO:0000256" key="7">
    <source>
        <dbReference type="ARBA" id="ARBA00023251"/>
    </source>
</evidence>
<evidence type="ECO:0000259" key="9">
    <source>
        <dbReference type="PROSITE" id="PS50850"/>
    </source>
</evidence>
<evidence type="ECO:0000256" key="1">
    <source>
        <dbReference type="ARBA" id="ARBA00004651"/>
    </source>
</evidence>
<dbReference type="SUPFAM" id="SSF103473">
    <property type="entry name" value="MFS general substrate transporter"/>
    <property type="match status" value="1"/>
</dbReference>
<feature type="transmembrane region" description="Helical" evidence="8">
    <location>
        <begin position="310"/>
        <end position="330"/>
    </location>
</feature>
<feature type="transmembrane region" description="Helical" evidence="8">
    <location>
        <begin position="379"/>
        <end position="396"/>
    </location>
</feature>
<feature type="transmembrane region" description="Helical" evidence="8">
    <location>
        <begin position="402"/>
        <end position="422"/>
    </location>
</feature>
<evidence type="ECO:0000256" key="5">
    <source>
        <dbReference type="ARBA" id="ARBA00022989"/>
    </source>
</evidence>
<feature type="transmembrane region" description="Helical" evidence="8">
    <location>
        <begin position="81"/>
        <end position="104"/>
    </location>
</feature>
<feature type="transmembrane region" description="Helical" evidence="8">
    <location>
        <begin position="29"/>
        <end position="48"/>
    </location>
</feature>
<feature type="transmembrane region" description="Helical" evidence="8">
    <location>
        <begin position="181"/>
        <end position="203"/>
    </location>
</feature>
<dbReference type="PROSITE" id="PS50850">
    <property type="entry name" value="MFS"/>
    <property type="match status" value="1"/>
</dbReference>
<dbReference type="PANTHER" id="PTHR42718:SF46">
    <property type="entry name" value="BLR6921 PROTEIN"/>
    <property type="match status" value="1"/>
</dbReference>
<accession>A0ABY9WB81</accession>
<feature type="transmembrane region" description="Helical" evidence="8">
    <location>
        <begin position="55"/>
        <end position="75"/>
    </location>
</feature>